<keyword evidence="5" id="KW-0175">Coiled coil</keyword>
<dbReference type="PROSITE" id="PS00518">
    <property type="entry name" value="ZF_RING_1"/>
    <property type="match status" value="1"/>
</dbReference>
<dbReference type="InterPro" id="IPR017907">
    <property type="entry name" value="Znf_RING_CS"/>
</dbReference>
<keyword evidence="3" id="KW-0862">Zinc</keyword>
<dbReference type="Proteomes" id="UP000549394">
    <property type="component" value="Unassembled WGS sequence"/>
</dbReference>
<dbReference type="AlphaFoldDB" id="A0A7I8VBR1"/>
<feature type="domain" description="RING-type" evidence="6">
    <location>
        <begin position="15"/>
        <end position="62"/>
    </location>
</feature>
<dbReference type="SUPFAM" id="SSF57850">
    <property type="entry name" value="RING/U-box"/>
    <property type="match status" value="1"/>
</dbReference>
<evidence type="ECO:0000313" key="8">
    <source>
        <dbReference type="Proteomes" id="UP000549394"/>
    </source>
</evidence>
<proteinExistence type="predicted"/>
<dbReference type="GO" id="GO:0061630">
    <property type="term" value="F:ubiquitin protein ligase activity"/>
    <property type="evidence" value="ECO:0007669"/>
    <property type="project" value="TreeGrafter"/>
</dbReference>
<evidence type="ECO:0000256" key="1">
    <source>
        <dbReference type="ARBA" id="ARBA00022723"/>
    </source>
</evidence>
<dbReference type="PANTHER" id="PTHR25462:SF291">
    <property type="entry name" value="E3 UBIQUITIN-PROTEIN LIGASE TRIM45"/>
    <property type="match status" value="1"/>
</dbReference>
<dbReference type="PANTHER" id="PTHR25462">
    <property type="entry name" value="BONUS, ISOFORM C-RELATED"/>
    <property type="match status" value="1"/>
</dbReference>
<dbReference type="InterPro" id="IPR027370">
    <property type="entry name" value="Znf-RING_euk"/>
</dbReference>
<organism evidence="7 8">
    <name type="scientific">Dimorphilus gyrociliatus</name>
    <dbReference type="NCBI Taxonomy" id="2664684"/>
    <lineage>
        <taxon>Eukaryota</taxon>
        <taxon>Metazoa</taxon>
        <taxon>Spiralia</taxon>
        <taxon>Lophotrochozoa</taxon>
        <taxon>Annelida</taxon>
        <taxon>Polychaeta</taxon>
        <taxon>Polychaeta incertae sedis</taxon>
        <taxon>Dinophilidae</taxon>
        <taxon>Dimorphilus</taxon>
    </lineage>
</organism>
<evidence type="ECO:0000256" key="2">
    <source>
        <dbReference type="ARBA" id="ARBA00022771"/>
    </source>
</evidence>
<dbReference type="SMART" id="SM00184">
    <property type="entry name" value="RING"/>
    <property type="match status" value="1"/>
</dbReference>
<dbReference type="GO" id="GO:0008270">
    <property type="term" value="F:zinc ion binding"/>
    <property type="evidence" value="ECO:0007669"/>
    <property type="project" value="UniProtKB-KW"/>
</dbReference>
<gene>
    <name evidence="7" type="ORF">DGYR_LOCUS1852</name>
</gene>
<evidence type="ECO:0000313" key="7">
    <source>
        <dbReference type="EMBL" id="CAD5112770.1"/>
    </source>
</evidence>
<evidence type="ECO:0000256" key="3">
    <source>
        <dbReference type="ARBA" id="ARBA00022833"/>
    </source>
</evidence>
<evidence type="ECO:0000259" key="6">
    <source>
        <dbReference type="PROSITE" id="PS50089"/>
    </source>
</evidence>
<keyword evidence="2 4" id="KW-0863">Zinc-finger</keyword>
<dbReference type="EMBL" id="CAJFCJ010000003">
    <property type="protein sequence ID" value="CAD5112770.1"/>
    <property type="molecule type" value="Genomic_DNA"/>
</dbReference>
<keyword evidence="8" id="KW-1185">Reference proteome</keyword>
<sequence>MSIDGYFLPVQDLQCGICTESFVNNDPRMLPCQHTFCLNCLQGLKDKGKHFSRNSFLCPVCRKSHQWPNSGTKGFPKNLLATSLKATYQSKTTAVSSASERNLENCQRHFQQAINPLTVCKSCRQKNLCLKCLTEHATCSLEPYDKFSQEYDENRKRIQEKVKLYRDNINDELKSLLSQLKTAFNDVTKVVEENKNRLEGEIMKKLGSCKAEADSILSKQENEFSDLKSAEEKIDILLSTKLTFYPSLSLSIGSLRRERDNEQNRKVTTGAGYWSSYSNRFGRNIPFDTRVILNGSPVGSQYSESCTSSETDKMKS</sequence>
<feature type="coiled-coil region" evidence="5">
    <location>
        <begin position="148"/>
        <end position="186"/>
    </location>
</feature>
<dbReference type="PROSITE" id="PS50089">
    <property type="entry name" value="ZF_RING_2"/>
    <property type="match status" value="1"/>
</dbReference>
<name>A0A7I8VBR1_9ANNE</name>
<accession>A0A7I8VBR1</accession>
<dbReference type="InterPro" id="IPR047153">
    <property type="entry name" value="TRIM45/56/19-like"/>
</dbReference>
<dbReference type="Gene3D" id="3.30.40.10">
    <property type="entry name" value="Zinc/RING finger domain, C3HC4 (zinc finger)"/>
    <property type="match status" value="1"/>
</dbReference>
<protein>
    <recommendedName>
        <fullName evidence="6">RING-type domain-containing protein</fullName>
    </recommendedName>
</protein>
<dbReference type="OrthoDB" id="111250at2759"/>
<dbReference type="InterPro" id="IPR001841">
    <property type="entry name" value="Znf_RING"/>
</dbReference>
<comment type="caution">
    <text evidence="7">The sequence shown here is derived from an EMBL/GenBank/DDBJ whole genome shotgun (WGS) entry which is preliminary data.</text>
</comment>
<reference evidence="7 8" key="1">
    <citation type="submission" date="2020-08" db="EMBL/GenBank/DDBJ databases">
        <authorList>
            <person name="Hejnol A."/>
        </authorList>
    </citation>
    <scope>NUCLEOTIDE SEQUENCE [LARGE SCALE GENOMIC DNA]</scope>
</reference>
<evidence type="ECO:0000256" key="4">
    <source>
        <dbReference type="PROSITE-ProRule" id="PRU00175"/>
    </source>
</evidence>
<dbReference type="InterPro" id="IPR013083">
    <property type="entry name" value="Znf_RING/FYVE/PHD"/>
</dbReference>
<keyword evidence="1" id="KW-0479">Metal-binding</keyword>
<evidence type="ECO:0000256" key="5">
    <source>
        <dbReference type="SAM" id="Coils"/>
    </source>
</evidence>
<dbReference type="Pfam" id="PF13445">
    <property type="entry name" value="zf-RING_UBOX"/>
    <property type="match status" value="1"/>
</dbReference>